<feature type="region of interest" description="Disordered" evidence="5">
    <location>
        <begin position="215"/>
        <end position="235"/>
    </location>
</feature>
<evidence type="ECO:0000256" key="2">
    <source>
        <dbReference type="ARBA" id="ARBA00023239"/>
    </source>
</evidence>
<name>A0A135SJ00_9PEZI</name>
<feature type="binding site" evidence="4">
    <location>
        <begin position="10"/>
        <end position="15"/>
    </location>
    <ligand>
        <name>substrate</name>
    </ligand>
</feature>
<feature type="active site" description="Proton acceptor" evidence="3">
    <location>
        <position position="117"/>
    </location>
</feature>
<dbReference type="InterPro" id="IPR017939">
    <property type="entry name" value="G-Glutamylcylcotransferase"/>
</dbReference>
<organism evidence="6 7">
    <name type="scientific">Colletotrichum simmondsii</name>
    <dbReference type="NCBI Taxonomy" id="703756"/>
    <lineage>
        <taxon>Eukaryota</taxon>
        <taxon>Fungi</taxon>
        <taxon>Dikarya</taxon>
        <taxon>Ascomycota</taxon>
        <taxon>Pezizomycotina</taxon>
        <taxon>Sordariomycetes</taxon>
        <taxon>Hypocreomycetidae</taxon>
        <taxon>Glomerellales</taxon>
        <taxon>Glomerellaceae</taxon>
        <taxon>Colletotrichum</taxon>
        <taxon>Colletotrichum acutatum species complex</taxon>
    </lineage>
</organism>
<dbReference type="AlphaFoldDB" id="A0A135SJ00"/>
<dbReference type="InterPro" id="IPR036568">
    <property type="entry name" value="GGCT-like_sf"/>
</dbReference>
<evidence type="ECO:0000256" key="4">
    <source>
        <dbReference type="PIRSR" id="PIRSR617939-2"/>
    </source>
</evidence>
<feature type="compositionally biased region" description="Basic and acidic residues" evidence="5">
    <location>
        <begin position="226"/>
        <end position="235"/>
    </location>
</feature>
<dbReference type="OrthoDB" id="2924818at2759"/>
<dbReference type="PANTHER" id="PTHR12935">
    <property type="entry name" value="GAMMA-GLUTAMYLCYCLOTRANSFERASE"/>
    <property type="match status" value="1"/>
</dbReference>
<feature type="compositionally biased region" description="Low complexity" evidence="5">
    <location>
        <begin position="73"/>
        <end position="82"/>
    </location>
</feature>
<evidence type="ECO:0000313" key="6">
    <source>
        <dbReference type="EMBL" id="KXH35855.1"/>
    </source>
</evidence>
<dbReference type="Proteomes" id="UP000070328">
    <property type="component" value="Unassembled WGS sequence"/>
</dbReference>
<feature type="region of interest" description="Disordered" evidence="5">
    <location>
        <begin position="73"/>
        <end position="100"/>
    </location>
</feature>
<evidence type="ECO:0000313" key="7">
    <source>
        <dbReference type="Proteomes" id="UP000070328"/>
    </source>
</evidence>
<evidence type="ECO:0000256" key="5">
    <source>
        <dbReference type="SAM" id="MobiDB-lite"/>
    </source>
</evidence>
<proteinExistence type="predicted"/>
<evidence type="ECO:0000256" key="1">
    <source>
        <dbReference type="ARBA" id="ARBA00012346"/>
    </source>
</evidence>
<dbReference type="EMBL" id="JFBX01000554">
    <property type="protein sequence ID" value="KXH35855.1"/>
    <property type="molecule type" value="Genomic_DNA"/>
</dbReference>
<evidence type="ECO:0000256" key="3">
    <source>
        <dbReference type="PIRSR" id="PIRSR617939-1"/>
    </source>
</evidence>
<dbReference type="PANTHER" id="PTHR12935:SF0">
    <property type="entry name" value="GAMMA-GLUTAMYLCYCLOTRANSFERASE"/>
    <property type="match status" value="1"/>
</dbReference>
<reference evidence="6 7" key="1">
    <citation type="submission" date="2014-02" db="EMBL/GenBank/DDBJ databases">
        <title>The genome sequence of Colletotrichum simmondsii CBS122122.</title>
        <authorList>
            <person name="Baroncelli R."/>
            <person name="Thon M.R."/>
        </authorList>
    </citation>
    <scope>NUCLEOTIDE SEQUENCE [LARGE SCALE GENOMIC DNA]</scope>
    <source>
        <strain evidence="6 7">CBS122122</strain>
    </source>
</reference>
<accession>A0A135SJ00</accession>
<keyword evidence="7" id="KW-1185">Reference proteome</keyword>
<dbReference type="EC" id="4.3.2.9" evidence="1"/>
<dbReference type="InterPro" id="IPR013024">
    <property type="entry name" value="GGCT-like"/>
</dbReference>
<dbReference type="GO" id="GO:0003839">
    <property type="term" value="F:gamma-glutamylcyclotransferase activity"/>
    <property type="evidence" value="ECO:0007669"/>
    <property type="project" value="UniProtKB-EC"/>
</dbReference>
<feature type="compositionally biased region" description="Pro residues" evidence="5">
    <location>
        <begin position="83"/>
        <end position="95"/>
    </location>
</feature>
<dbReference type="CDD" id="cd06661">
    <property type="entry name" value="GGCT_like"/>
    <property type="match status" value="1"/>
</dbReference>
<dbReference type="SUPFAM" id="SSF110857">
    <property type="entry name" value="Gamma-glutamyl cyclotransferase-like"/>
    <property type="match status" value="1"/>
</dbReference>
<protein>
    <recommendedName>
        <fullName evidence="1">gamma-glutamylcyclotransferase</fullName>
        <ecNumber evidence="1">4.3.2.9</ecNumber>
    </recommendedName>
</protein>
<comment type="caution">
    <text evidence="6">The sequence shown here is derived from an EMBL/GenBank/DDBJ whole genome shotgun (WGS) entry which is preliminary data.</text>
</comment>
<keyword evidence="2" id="KW-0456">Lyase</keyword>
<dbReference type="Gene3D" id="3.10.490.10">
    <property type="entry name" value="Gamma-glutamyl cyclotransferase-like"/>
    <property type="match status" value="1"/>
</dbReference>
<sequence length="235" mass="24400">MASSDPPRLYFAYGSNLSPTQMSLRCPASTPLGLAHLPDHTFIINARRYANVVPNGPVNPAYLANVDADAAAAPTTDPASASAPPPPPSAPPPAAPGVYGALYALPPQDEATLDRCEGVPHAYQKQDLAVSIVNLTSKGTGATSAAAGLTPGSNVTALVYVDTERTEPSTPWPEYIDRMNRGVDEATERFGLPRGYVDEVIRAYIPAAAAAAASDEDVGGGGKSKTIKDPFLEIS</sequence>
<gene>
    <name evidence="6" type="ORF">CSIM01_00569</name>
</gene>